<proteinExistence type="predicted"/>
<dbReference type="AlphaFoldDB" id="A0A8S1AIW1"/>
<feature type="region of interest" description="Disordered" evidence="1">
    <location>
        <begin position="56"/>
        <end position="76"/>
    </location>
</feature>
<feature type="compositionally biased region" description="Polar residues" evidence="1">
    <location>
        <begin position="57"/>
        <end position="76"/>
    </location>
</feature>
<dbReference type="OrthoDB" id="4327074at2759"/>
<evidence type="ECO:0000259" key="2">
    <source>
        <dbReference type="Pfam" id="PF03184"/>
    </source>
</evidence>
<dbReference type="Pfam" id="PF03184">
    <property type="entry name" value="DDE_1"/>
    <property type="match status" value="1"/>
</dbReference>
<reference evidence="3 4" key="1">
    <citation type="submission" date="2020-04" db="EMBL/GenBank/DDBJ databases">
        <authorList>
            <person name="Wallbank WR R."/>
            <person name="Pardo Diaz C."/>
            <person name="Kozak K."/>
            <person name="Martin S."/>
            <person name="Jiggins C."/>
            <person name="Moest M."/>
            <person name="Warren A I."/>
            <person name="Byers J.R.P. K."/>
            <person name="Montejo-Kovacevich G."/>
            <person name="Yen C E."/>
        </authorList>
    </citation>
    <scope>NUCLEOTIDE SEQUENCE [LARGE SCALE GENOMIC DNA]</scope>
</reference>
<comment type="caution">
    <text evidence="3">The sequence shown here is derived from an EMBL/GenBank/DDBJ whole genome shotgun (WGS) entry which is preliminary data.</text>
</comment>
<feature type="region of interest" description="Disordered" evidence="1">
    <location>
        <begin position="96"/>
        <end position="149"/>
    </location>
</feature>
<gene>
    <name evidence="3" type="ORF">APLA_LOCUS12028</name>
</gene>
<feature type="domain" description="DDE-1" evidence="2">
    <location>
        <begin position="17"/>
        <end position="62"/>
    </location>
</feature>
<keyword evidence="4" id="KW-1185">Reference proteome</keyword>
<dbReference type="GO" id="GO:0003676">
    <property type="term" value="F:nucleic acid binding"/>
    <property type="evidence" value="ECO:0007669"/>
    <property type="project" value="InterPro"/>
</dbReference>
<dbReference type="Proteomes" id="UP000494106">
    <property type="component" value="Unassembled WGS sequence"/>
</dbReference>
<name>A0A8S1AIW1_ARCPL</name>
<evidence type="ECO:0000256" key="1">
    <source>
        <dbReference type="SAM" id="MobiDB-lite"/>
    </source>
</evidence>
<accession>A0A8S1AIW1</accession>
<sequence length="202" mass="22460">MKAELLDGAPPGTIAICHPSGWIQSDIFVHWLSHFIANVKPTKNDPVLLLLDGHGTQGSQSLSQPERTAISLQPSTSKQSASSCLTFSHADILPKPRVARKSTSNPHRGKSAIITSSPYKTELEESNAKKQIKKKLPKPSGGISNPKKKRISDDKCIYCTEIYGNTRRSDAWVQCLQCKRWAHESSTGWELKDLDEFQCFRC</sequence>
<evidence type="ECO:0000313" key="3">
    <source>
        <dbReference type="EMBL" id="CAB3249222.1"/>
    </source>
</evidence>
<dbReference type="EMBL" id="CADEBC010000537">
    <property type="protein sequence ID" value="CAB3249222.1"/>
    <property type="molecule type" value="Genomic_DNA"/>
</dbReference>
<dbReference type="InterPro" id="IPR011011">
    <property type="entry name" value="Znf_FYVE_PHD"/>
</dbReference>
<protein>
    <recommendedName>
        <fullName evidence="2">DDE-1 domain-containing protein</fullName>
    </recommendedName>
</protein>
<organism evidence="3 4">
    <name type="scientific">Arctia plantaginis</name>
    <name type="common">Wood tiger moth</name>
    <name type="synonym">Phalaena plantaginis</name>
    <dbReference type="NCBI Taxonomy" id="874455"/>
    <lineage>
        <taxon>Eukaryota</taxon>
        <taxon>Metazoa</taxon>
        <taxon>Ecdysozoa</taxon>
        <taxon>Arthropoda</taxon>
        <taxon>Hexapoda</taxon>
        <taxon>Insecta</taxon>
        <taxon>Pterygota</taxon>
        <taxon>Neoptera</taxon>
        <taxon>Endopterygota</taxon>
        <taxon>Lepidoptera</taxon>
        <taxon>Glossata</taxon>
        <taxon>Ditrysia</taxon>
        <taxon>Noctuoidea</taxon>
        <taxon>Erebidae</taxon>
        <taxon>Arctiinae</taxon>
        <taxon>Arctia</taxon>
    </lineage>
</organism>
<dbReference type="InterPro" id="IPR004875">
    <property type="entry name" value="DDE_SF_endonuclease_dom"/>
</dbReference>
<dbReference type="SUPFAM" id="SSF57903">
    <property type="entry name" value="FYVE/PHD zinc finger"/>
    <property type="match status" value="1"/>
</dbReference>
<evidence type="ECO:0000313" key="4">
    <source>
        <dbReference type="Proteomes" id="UP000494106"/>
    </source>
</evidence>